<comment type="caution">
    <text evidence="1">The sequence shown here is derived from an EMBL/GenBank/DDBJ whole genome shotgun (WGS) entry which is preliminary data.</text>
</comment>
<gene>
    <name evidence="1" type="ORF">DFR58_10324</name>
</gene>
<keyword evidence="2" id="KW-1185">Reference proteome</keyword>
<protein>
    <submittedName>
        <fullName evidence="1">Uncharacterized protein</fullName>
    </submittedName>
</protein>
<sequence>MLIDNVKQNYNDDILNAIDGLVYGHSLSFSSLEGIREEKQMEILEAARDIFRHRESLRVCRICHHSELLIDDWVTDSLCLSCSNIRNNKGRVNEMLAKAAASVKKAIM</sequence>
<dbReference type="RefSeq" id="WP_114296357.1">
    <property type="nucleotide sequence ID" value="NZ_QPJT01000003.1"/>
</dbReference>
<reference evidence="1 2" key="1">
    <citation type="submission" date="2018-07" db="EMBL/GenBank/DDBJ databases">
        <title>Genomic Encyclopedia of Type Strains, Phase IV (KMG-IV): sequencing the most valuable type-strain genomes for metagenomic binning, comparative biology and taxonomic classification.</title>
        <authorList>
            <person name="Goeker M."/>
        </authorList>
    </citation>
    <scope>NUCLEOTIDE SEQUENCE [LARGE SCALE GENOMIC DNA]</scope>
    <source>
        <strain evidence="1 2">DSM 27016</strain>
    </source>
</reference>
<proteinExistence type="predicted"/>
<dbReference type="AlphaFoldDB" id="A0A369BCL1"/>
<accession>A0A369BCL1</accession>
<dbReference type="OrthoDB" id="9889251at2"/>
<evidence type="ECO:0000313" key="1">
    <source>
        <dbReference type="EMBL" id="RCX19280.1"/>
    </source>
</evidence>
<dbReference type="EMBL" id="QPJT01000003">
    <property type="protein sequence ID" value="RCX19280.1"/>
    <property type="molecule type" value="Genomic_DNA"/>
</dbReference>
<name>A0A369BCL1_9FIRM</name>
<organism evidence="1 2">
    <name type="scientific">Anaerobacterium chartisolvens</name>
    <dbReference type="NCBI Taxonomy" id="1297424"/>
    <lineage>
        <taxon>Bacteria</taxon>
        <taxon>Bacillati</taxon>
        <taxon>Bacillota</taxon>
        <taxon>Clostridia</taxon>
        <taxon>Eubacteriales</taxon>
        <taxon>Oscillospiraceae</taxon>
        <taxon>Anaerobacterium</taxon>
    </lineage>
</organism>
<dbReference type="Proteomes" id="UP000253034">
    <property type="component" value="Unassembled WGS sequence"/>
</dbReference>
<evidence type="ECO:0000313" key="2">
    <source>
        <dbReference type="Proteomes" id="UP000253034"/>
    </source>
</evidence>